<sequence>MIILASRACNNIGNSRQLAHRLISLDRYGRKPGQNLFSAKYFKQISKASKREVFSKNGLPAKWTIGIGLVSGISAQTFVRSSNVFVFCADKNKASTRLVGSKDENSDGKDPPFDWKKLFSLLGPHIWHLLAAIAASFVVAALNIQIPQVLGSVVNVMTAVMSGKIVENFALAIQAPAMKLVKLYLAQSVFTFAYIYMLSSVGERVAAQLKKELFASILRQDISFFDKHRTGEIVNRLTTDIQDFKSSFKLCISQGLRSFTQIVGCAASIMFISPQMTVGMLLVMPSIVVVGTIFGSVLRKFSREAQIQIAQSTCVCEEAISNMRTVRAFAMESQEQELFARETDLACKLNERLGLGIGLFQGGTNFFLNGLVLGTLWVGGKLIASNQIEAGDLMAFLVASQTIQRSVAQLSLLFGHLVRGLGAGARVFEYIELEPNVPLTGGKKIPYHSLFGDVSFENVTFSYPTREGQPVLKDFSLKVPAGKVIAIVGSSGGGKSTIASLLERFYEVDEGRITLDDFDIRKLDPSWLRGRAIGFINQEPVLFATSIMENIRYGRPNATDLEVIAAARLANADGFINSFPLGYNTVVGERGATISGGQKQRIAIARALLKNPSILILDEATSALDTESERIVQEALDQVVHGRTTIVIAHRLSTIRNADIIAVVANGHVVELGDDISLRRKRGLYWTLVQQQERQELEDATSNRPPQSG</sequence>
<evidence type="ECO:0000256" key="4">
    <source>
        <dbReference type="ARBA" id="ARBA00022538"/>
    </source>
</evidence>
<evidence type="ECO:0000256" key="11">
    <source>
        <dbReference type="ARBA" id="ARBA00022989"/>
    </source>
</evidence>
<dbReference type="EMBL" id="CADEPI010000534">
    <property type="protein sequence ID" value="CAB3387082.1"/>
    <property type="molecule type" value="Genomic_DNA"/>
</dbReference>
<feature type="transmembrane region" description="Helical" evidence="18">
    <location>
        <begin position="126"/>
        <end position="146"/>
    </location>
</feature>
<evidence type="ECO:0000256" key="16">
    <source>
        <dbReference type="ARBA" id="ARBA00041416"/>
    </source>
</evidence>
<dbReference type="InterPro" id="IPR011527">
    <property type="entry name" value="ABC1_TM_dom"/>
</dbReference>
<dbReference type="CDD" id="cd18574">
    <property type="entry name" value="ABC_6TM_ABCB8_like"/>
    <property type="match status" value="1"/>
</dbReference>
<keyword evidence="22" id="KW-1185">Reference proteome</keyword>
<evidence type="ECO:0000256" key="12">
    <source>
        <dbReference type="ARBA" id="ARBA00023065"/>
    </source>
</evidence>
<evidence type="ECO:0000256" key="7">
    <source>
        <dbReference type="ARBA" id="ARBA00022792"/>
    </source>
</evidence>
<dbReference type="InterPro" id="IPR017871">
    <property type="entry name" value="ABC_transporter-like_CS"/>
</dbReference>
<evidence type="ECO:0000256" key="17">
    <source>
        <dbReference type="ARBA" id="ARBA00042968"/>
    </source>
</evidence>
<accession>A0A8S1E4F2</accession>
<feature type="domain" description="ABC transmembrane type-1" evidence="20">
    <location>
        <begin position="130"/>
        <end position="419"/>
    </location>
</feature>
<dbReference type="GO" id="GO:0016887">
    <property type="term" value="F:ATP hydrolysis activity"/>
    <property type="evidence" value="ECO:0007669"/>
    <property type="project" value="InterPro"/>
</dbReference>
<dbReference type="GO" id="GO:0005743">
    <property type="term" value="C:mitochondrial inner membrane"/>
    <property type="evidence" value="ECO:0007669"/>
    <property type="project" value="UniProtKB-SubCell"/>
</dbReference>
<dbReference type="PROSITE" id="PS50893">
    <property type="entry name" value="ABC_TRANSPORTER_2"/>
    <property type="match status" value="1"/>
</dbReference>
<reference evidence="21 22" key="1">
    <citation type="submission" date="2020-04" db="EMBL/GenBank/DDBJ databases">
        <authorList>
            <person name="Alioto T."/>
            <person name="Alioto T."/>
            <person name="Gomez Garrido J."/>
        </authorList>
    </citation>
    <scope>NUCLEOTIDE SEQUENCE [LARGE SCALE GENOMIC DNA]</scope>
</reference>
<keyword evidence="11 18" id="KW-1133">Transmembrane helix</keyword>
<keyword evidence="14 18" id="KW-0472">Membrane</keyword>
<gene>
    <name evidence="21" type="ORF">CLODIP_2_CD10521</name>
</gene>
<comment type="caution">
    <text evidence="21">The sequence shown here is derived from an EMBL/GenBank/DDBJ whole genome shotgun (WGS) entry which is preliminary data.</text>
</comment>
<dbReference type="GO" id="GO:0015421">
    <property type="term" value="F:ABC-type oligopeptide transporter activity"/>
    <property type="evidence" value="ECO:0007669"/>
    <property type="project" value="TreeGrafter"/>
</dbReference>
<dbReference type="Pfam" id="PF00664">
    <property type="entry name" value="ABC_membrane"/>
    <property type="match status" value="1"/>
</dbReference>
<keyword evidence="12" id="KW-0406">Ion transport</keyword>
<dbReference type="SMART" id="SM00382">
    <property type="entry name" value="AAA"/>
    <property type="match status" value="1"/>
</dbReference>
<evidence type="ECO:0000256" key="1">
    <source>
        <dbReference type="ARBA" id="ARBA00004448"/>
    </source>
</evidence>
<dbReference type="Proteomes" id="UP000494165">
    <property type="component" value="Unassembled WGS sequence"/>
</dbReference>
<evidence type="ECO:0000313" key="22">
    <source>
        <dbReference type="Proteomes" id="UP000494165"/>
    </source>
</evidence>
<evidence type="ECO:0000256" key="10">
    <source>
        <dbReference type="ARBA" id="ARBA00022958"/>
    </source>
</evidence>
<dbReference type="InterPro" id="IPR003439">
    <property type="entry name" value="ABC_transporter-like_ATP-bd"/>
</dbReference>
<feature type="transmembrane region" description="Helical" evidence="18">
    <location>
        <begin position="183"/>
        <end position="201"/>
    </location>
</feature>
<evidence type="ECO:0000256" key="3">
    <source>
        <dbReference type="ARBA" id="ARBA00022448"/>
    </source>
</evidence>
<dbReference type="Gene3D" id="1.20.1560.10">
    <property type="entry name" value="ABC transporter type 1, transmembrane domain"/>
    <property type="match status" value="1"/>
</dbReference>
<evidence type="ECO:0000256" key="14">
    <source>
        <dbReference type="ARBA" id="ARBA00023136"/>
    </source>
</evidence>
<evidence type="ECO:0000256" key="9">
    <source>
        <dbReference type="ARBA" id="ARBA00022946"/>
    </source>
</evidence>
<dbReference type="InterPro" id="IPR036640">
    <property type="entry name" value="ABC1_TM_sf"/>
</dbReference>
<dbReference type="GO" id="GO:0006813">
    <property type="term" value="P:potassium ion transport"/>
    <property type="evidence" value="ECO:0007669"/>
    <property type="project" value="UniProtKB-KW"/>
</dbReference>
<feature type="domain" description="ABC transporter" evidence="19">
    <location>
        <begin position="454"/>
        <end position="691"/>
    </location>
</feature>
<dbReference type="Gene3D" id="3.40.50.300">
    <property type="entry name" value="P-loop containing nucleotide triphosphate hydrolases"/>
    <property type="match status" value="1"/>
</dbReference>
<dbReference type="InterPro" id="IPR003593">
    <property type="entry name" value="AAA+_ATPase"/>
</dbReference>
<evidence type="ECO:0000256" key="13">
    <source>
        <dbReference type="ARBA" id="ARBA00023128"/>
    </source>
</evidence>
<keyword evidence="9" id="KW-0809">Transit peptide</keyword>
<comment type="similarity">
    <text evidence="2">Belongs to the ABC transporter superfamily. ABCB family. Multidrug resistance exporter (TC 3.A.1.201) subfamily.</text>
</comment>
<keyword evidence="3" id="KW-0813">Transport</keyword>
<evidence type="ECO:0000313" key="21">
    <source>
        <dbReference type="EMBL" id="CAB3387082.1"/>
    </source>
</evidence>
<evidence type="ECO:0000256" key="8">
    <source>
        <dbReference type="ARBA" id="ARBA00022840"/>
    </source>
</evidence>
<dbReference type="FunFam" id="1.20.1560.10:FF:000016">
    <property type="entry name" value="ATP-binding cassette sub-family B member 8, mitochondrial"/>
    <property type="match status" value="1"/>
</dbReference>
<dbReference type="InterPro" id="IPR039421">
    <property type="entry name" value="Type_1_exporter"/>
</dbReference>
<dbReference type="FunFam" id="3.40.50.300:FF:000403">
    <property type="entry name" value="ATP-binding cassette sub-family B member 8, mitochondrial"/>
    <property type="match status" value="1"/>
</dbReference>
<dbReference type="Pfam" id="PF00005">
    <property type="entry name" value="ABC_tran"/>
    <property type="match status" value="1"/>
</dbReference>
<evidence type="ECO:0000256" key="6">
    <source>
        <dbReference type="ARBA" id="ARBA00022741"/>
    </source>
</evidence>
<evidence type="ECO:0000256" key="15">
    <source>
        <dbReference type="ARBA" id="ARBA00040439"/>
    </source>
</evidence>
<evidence type="ECO:0000259" key="19">
    <source>
        <dbReference type="PROSITE" id="PS50893"/>
    </source>
</evidence>
<keyword evidence="10" id="KW-0630">Potassium</keyword>
<evidence type="ECO:0000256" key="5">
    <source>
        <dbReference type="ARBA" id="ARBA00022692"/>
    </source>
</evidence>
<dbReference type="PANTHER" id="PTHR43394:SF17">
    <property type="entry name" value="MITOCHONDRIAL POTASSIUM CHANNEL ATP-BINDING SUBUNIT"/>
    <property type="match status" value="1"/>
</dbReference>
<evidence type="ECO:0000256" key="18">
    <source>
        <dbReference type="SAM" id="Phobius"/>
    </source>
</evidence>
<organism evidence="21 22">
    <name type="scientific">Cloeon dipterum</name>
    <dbReference type="NCBI Taxonomy" id="197152"/>
    <lineage>
        <taxon>Eukaryota</taxon>
        <taxon>Metazoa</taxon>
        <taxon>Ecdysozoa</taxon>
        <taxon>Arthropoda</taxon>
        <taxon>Hexapoda</taxon>
        <taxon>Insecta</taxon>
        <taxon>Pterygota</taxon>
        <taxon>Palaeoptera</taxon>
        <taxon>Ephemeroptera</taxon>
        <taxon>Pisciforma</taxon>
        <taxon>Baetidae</taxon>
        <taxon>Cloeon</taxon>
    </lineage>
</organism>
<dbReference type="PROSITE" id="PS00211">
    <property type="entry name" value="ABC_TRANSPORTER_1"/>
    <property type="match status" value="1"/>
</dbReference>
<comment type="subcellular location">
    <subcellularLocation>
        <location evidence="1">Mitochondrion inner membrane</location>
        <topology evidence="1">Multi-pass membrane protein</topology>
    </subcellularLocation>
</comment>
<dbReference type="CDD" id="cd03249">
    <property type="entry name" value="ABC_MTABC3_MDL1_MDL2"/>
    <property type="match status" value="1"/>
</dbReference>
<dbReference type="PROSITE" id="PS50929">
    <property type="entry name" value="ABC_TM1F"/>
    <property type="match status" value="1"/>
</dbReference>
<dbReference type="GO" id="GO:0005524">
    <property type="term" value="F:ATP binding"/>
    <property type="evidence" value="ECO:0007669"/>
    <property type="project" value="UniProtKB-KW"/>
</dbReference>
<dbReference type="PANTHER" id="PTHR43394">
    <property type="entry name" value="ATP-DEPENDENT PERMEASE MDL1, MITOCHONDRIAL"/>
    <property type="match status" value="1"/>
</dbReference>
<dbReference type="SUPFAM" id="SSF90123">
    <property type="entry name" value="ABC transporter transmembrane region"/>
    <property type="match status" value="1"/>
</dbReference>
<keyword evidence="5 18" id="KW-0812">Transmembrane</keyword>
<dbReference type="AlphaFoldDB" id="A0A8S1E4F2"/>
<keyword evidence="4" id="KW-0633">Potassium transport</keyword>
<protein>
    <recommendedName>
        <fullName evidence="15">Mitochondrial potassium channel ATP-binding subunit</fullName>
    </recommendedName>
    <alternativeName>
        <fullName evidence="17">ATP-binding cassette sub-family B member 8, mitochondrial</fullName>
    </alternativeName>
    <alternativeName>
        <fullName evidence="16">Mitochondrial sulfonylurea-receptor</fullName>
    </alternativeName>
</protein>
<keyword evidence="7" id="KW-0999">Mitochondrion inner membrane</keyword>
<proteinExistence type="inferred from homology"/>
<evidence type="ECO:0000259" key="20">
    <source>
        <dbReference type="PROSITE" id="PS50929"/>
    </source>
</evidence>
<keyword evidence="13" id="KW-0496">Mitochondrion</keyword>
<dbReference type="OrthoDB" id="6500128at2759"/>
<dbReference type="GO" id="GO:0090374">
    <property type="term" value="P:oligopeptide export from mitochondrion"/>
    <property type="evidence" value="ECO:0007669"/>
    <property type="project" value="TreeGrafter"/>
</dbReference>
<feature type="transmembrane region" description="Helical" evidence="18">
    <location>
        <begin position="278"/>
        <end position="298"/>
    </location>
</feature>
<name>A0A8S1E4F2_9INSE</name>
<evidence type="ECO:0000256" key="2">
    <source>
        <dbReference type="ARBA" id="ARBA00007577"/>
    </source>
</evidence>
<keyword evidence="8" id="KW-0067">ATP-binding</keyword>
<keyword evidence="6" id="KW-0547">Nucleotide-binding</keyword>
<dbReference type="SUPFAM" id="SSF52540">
    <property type="entry name" value="P-loop containing nucleoside triphosphate hydrolases"/>
    <property type="match status" value="1"/>
</dbReference>
<feature type="transmembrane region" description="Helical" evidence="18">
    <location>
        <begin position="255"/>
        <end position="272"/>
    </location>
</feature>
<dbReference type="InterPro" id="IPR027417">
    <property type="entry name" value="P-loop_NTPase"/>
</dbReference>